<evidence type="ECO:0000256" key="10">
    <source>
        <dbReference type="ARBA" id="ARBA00023224"/>
    </source>
</evidence>
<dbReference type="FunFam" id="1.20.1070.10:FF:000001">
    <property type="entry name" value="Olfactory receptor"/>
    <property type="match status" value="1"/>
</dbReference>
<keyword evidence="13" id="KW-0732">Signal</keyword>
<dbReference type="PRINTS" id="PR00245">
    <property type="entry name" value="OLFACTORYR"/>
</dbReference>
<organism evidence="15 16">
    <name type="scientific">Microtus ochrogaster</name>
    <name type="common">Prairie vole</name>
    <dbReference type="NCBI Taxonomy" id="79684"/>
    <lineage>
        <taxon>Eukaryota</taxon>
        <taxon>Metazoa</taxon>
        <taxon>Chordata</taxon>
        <taxon>Craniata</taxon>
        <taxon>Vertebrata</taxon>
        <taxon>Euteleostomi</taxon>
        <taxon>Mammalia</taxon>
        <taxon>Eutheria</taxon>
        <taxon>Euarchontoglires</taxon>
        <taxon>Glires</taxon>
        <taxon>Rodentia</taxon>
        <taxon>Myomorpha</taxon>
        <taxon>Muroidea</taxon>
        <taxon>Cricetidae</taxon>
        <taxon>Arvicolinae</taxon>
        <taxon>Microtus</taxon>
    </lineage>
</organism>
<evidence type="ECO:0000256" key="9">
    <source>
        <dbReference type="ARBA" id="ARBA00023170"/>
    </source>
</evidence>
<evidence type="ECO:0000256" key="7">
    <source>
        <dbReference type="ARBA" id="ARBA00023040"/>
    </source>
</evidence>
<keyword evidence="9 11" id="KW-0675">Receptor</keyword>
<dbReference type="Proteomes" id="UP000710432">
    <property type="component" value="Unassembled WGS sequence"/>
</dbReference>
<dbReference type="AlphaFoldDB" id="A0A8J6GC05"/>
<accession>A0A8J6GC05</accession>
<comment type="similarity">
    <text evidence="11">Belongs to the G-protein coupled receptor 1 family.</text>
</comment>
<evidence type="ECO:0000256" key="4">
    <source>
        <dbReference type="ARBA" id="ARBA00022692"/>
    </source>
</evidence>
<keyword evidence="6 12" id="KW-1133">Transmembrane helix</keyword>
<evidence type="ECO:0000256" key="1">
    <source>
        <dbReference type="ARBA" id="ARBA00004651"/>
    </source>
</evidence>
<dbReference type="InterPro" id="IPR017452">
    <property type="entry name" value="GPCR_Rhodpsn_7TM"/>
</dbReference>
<proteinExistence type="inferred from homology"/>
<evidence type="ECO:0000313" key="15">
    <source>
        <dbReference type="EMBL" id="KAH0508055.1"/>
    </source>
</evidence>
<evidence type="ECO:0000256" key="11">
    <source>
        <dbReference type="RuleBase" id="RU000688"/>
    </source>
</evidence>
<dbReference type="Pfam" id="PF13853">
    <property type="entry name" value="7tm_4"/>
    <property type="match status" value="2"/>
</dbReference>
<sequence>MLMSRPVCVLLAGTVWAISAINSSVNTGLLVRLHFCGHNQIRHFFCELPALLLLPCSPTTLNNIMTVLADVFIGVVNFLFTMISYSFIIASILRIRSAEGGIVVTMSARNNSSDVTEFILVGFPGSLGLHVGLLWLFLLAYMLTVTENLVIITVIYASPSLHKPMYLFLSNLSFLEVWYISVTVPKMLLSLLSPRFQRISFTGCMAQLYFFLALACTECSLLGVMAYDRYVAVCNPLRYPAIMSPGLCSLLAGGSWFSGFTISLGKVFFISRLGYCGPNIMNHFFCDVSPLLNLACSDMSVAELVDFLLALLILLGPLVLTVFSYTAILSTVLRMPSAGGRQKAFSTCASHLAVVVIFYSASLFIYARPRAIYSFDYNKLVSVVYTVLTPLINPIIYCLRNQEVKQALRKLLQRLAQALGASS</sequence>
<feature type="transmembrane region" description="Helical" evidence="12">
    <location>
        <begin position="344"/>
        <end position="367"/>
    </location>
</feature>
<evidence type="ECO:0000256" key="5">
    <source>
        <dbReference type="ARBA" id="ARBA00022725"/>
    </source>
</evidence>
<evidence type="ECO:0000256" key="8">
    <source>
        <dbReference type="ARBA" id="ARBA00023136"/>
    </source>
</evidence>
<comment type="subcellular location">
    <subcellularLocation>
        <location evidence="1">Cell membrane</location>
        <topology evidence="1">Multi-pass membrane protein</topology>
    </subcellularLocation>
</comment>
<dbReference type="InterPro" id="IPR000725">
    <property type="entry name" value="Olfact_rcpt"/>
</dbReference>
<dbReference type="GO" id="GO:0004930">
    <property type="term" value="F:G protein-coupled receptor activity"/>
    <property type="evidence" value="ECO:0007669"/>
    <property type="project" value="UniProtKB-KW"/>
</dbReference>
<keyword evidence="4 11" id="KW-0812">Transmembrane</keyword>
<evidence type="ECO:0000256" key="2">
    <source>
        <dbReference type="ARBA" id="ARBA00022475"/>
    </source>
</evidence>
<keyword evidence="10 11" id="KW-0807">Transducer</keyword>
<comment type="caution">
    <text evidence="15">The sequence shown here is derived from an EMBL/GenBank/DDBJ whole genome shotgun (WGS) entry which is preliminary data.</text>
</comment>
<dbReference type="PRINTS" id="PR00237">
    <property type="entry name" value="GPCRRHODOPSN"/>
</dbReference>
<dbReference type="PROSITE" id="PS50262">
    <property type="entry name" value="G_PROTEIN_RECEP_F1_2"/>
    <property type="match status" value="1"/>
</dbReference>
<dbReference type="GO" id="GO:0005886">
    <property type="term" value="C:plasma membrane"/>
    <property type="evidence" value="ECO:0007669"/>
    <property type="project" value="UniProtKB-SubCell"/>
</dbReference>
<keyword evidence="8 12" id="KW-0472">Membrane</keyword>
<dbReference type="SUPFAM" id="SSF81321">
    <property type="entry name" value="Family A G protein-coupled receptor-like"/>
    <property type="match status" value="2"/>
</dbReference>
<evidence type="ECO:0000256" key="13">
    <source>
        <dbReference type="SAM" id="SignalP"/>
    </source>
</evidence>
<dbReference type="PANTHER" id="PTHR26453">
    <property type="entry name" value="OLFACTORY RECEPTOR"/>
    <property type="match status" value="1"/>
</dbReference>
<keyword evidence="7 11" id="KW-0297">G-protein coupled receptor</keyword>
<name>A0A8J6GC05_MICOH</name>
<feature type="transmembrane region" description="Helical" evidence="12">
    <location>
        <begin position="177"/>
        <end position="196"/>
    </location>
</feature>
<feature type="transmembrane region" description="Helical" evidence="12">
    <location>
        <begin position="71"/>
        <end position="93"/>
    </location>
</feature>
<feature type="domain" description="G-protein coupled receptors family 1 profile" evidence="14">
    <location>
        <begin position="147"/>
        <end position="397"/>
    </location>
</feature>
<reference evidence="15" key="1">
    <citation type="submission" date="2020-03" db="EMBL/GenBank/DDBJ databases">
        <title>Studies in the Genomics of Life Span.</title>
        <authorList>
            <person name="Glass D."/>
        </authorList>
    </citation>
    <scope>NUCLEOTIDE SEQUENCE</scope>
    <source>
        <strain evidence="15">LTLLF</strain>
        <tissue evidence="15">Muscle</tissue>
    </source>
</reference>
<dbReference type="GO" id="GO:0004984">
    <property type="term" value="F:olfactory receptor activity"/>
    <property type="evidence" value="ECO:0007669"/>
    <property type="project" value="InterPro"/>
</dbReference>
<protein>
    <submittedName>
        <fullName evidence="15">Olfactory receptor 226</fullName>
    </submittedName>
</protein>
<keyword evidence="5" id="KW-0552">Olfaction</keyword>
<gene>
    <name evidence="15" type="ORF">LTLLF_164945</name>
</gene>
<evidence type="ECO:0000256" key="3">
    <source>
        <dbReference type="ARBA" id="ARBA00022606"/>
    </source>
</evidence>
<dbReference type="CDD" id="cd15224">
    <property type="entry name" value="7tmA_OR6B-like"/>
    <property type="match status" value="1"/>
</dbReference>
<dbReference type="PROSITE" id="PS00237">
    <property type="entry name" value="G_PROTEIN_RECEP_F1_1"/>
    <property type="match status" value="1"/>
</dbReference>
<keyword evidence="3" id="KW-0716">Sensory transduction</keyword>
<dbReference type="Gene3D" id="1.20.1070.10">
    <property type="entry name" value="Rhodopsin 7-helix transmembrane proteins"/>
    <property type="match status" value="1"/>
</dbReference>
<evidence type="ECO:0000259" key="14">
    <source>
        <dbReference type="PROSITE" id="PS50262"/>
    </source>
</evidence>
<evidence type="ECO:0000256" key="12">
    <source>
        <dbReference type="SAM" id="Phobius"/>
    </source>
</evidence>
<evidence type="ECO:0000313" key="16">
    <source>
        <dbReference type="Proteomes" id="UP000710432"/>
    </source>
</evidence>
<feature type="chain" id="PRO_5035180455" evidence="13">
    <location>
        <begin position="18"/>
        <end position="423"/>
    </location>
</feature>
<dbReference type="InterPro" id="IPR000276">
    <property type="entry name" value="GPCR_Rhodpsn"/>
</dbReference>
<feature type="signal peptide" evidence="13">
    <location>
        <begin position="1"/>
        <end position="17"/>
    </location>
</feature>
<feature type="transmembrane region" description="Helical" evidence="12">
    <location>
        <begin position="307"/>
        <end position="332"/>
    </location>
</feature>
<dbReference type="EMBL" id="JAATJU010023300">
    <property type="protein sequence ID" value="KAH0508055.1"/>
    <property type="molecule type" value="Genomic_DNA"/>
</dbReference>
<feature type="transmembrane region" description="Helical" evidence="12">
    <location>
        <begin position="208"/>
        <end position="227"/>
    </location>
</feature>
<keyword evidence="2" id="KW-1003">Cell membrane</keyword>
<evidence type="ECO:0000256" key="6">
    <source>
        <dbReference type="ARBA" id="ARBA00022989"/>
    </source>
</evidence>